<evidence type="ECO:0000259" key="1">
    <source>
        <dbReference type="Pfam" id="PF00884"/>
    </source>
</evidence>
<protein>
    <recommendedName>
        <fullName evidence="1">Sulfatase N-terminal domain-containing protein</fullName>
    </recommendedName>
</protein>
<evidence type="ECO:0000313" key="3">
    <source>
        <dbReference type="Proteomes" id="UP000179023"/>
    </source>
</evidence>
<dbReference type="Gene3D" id="3.40.720.10">
    <property type="entry name" value="Alkaline Phosphatase, subunit A"/>
    <property type="match status" value="1"/>
</dbReference>
<proteinExistence type="predicted"/>
<dbReference type="EMBL" id="MHQI01000002">
    <property type="protein sequence ID" value="OHA00935.1"/>
    <property type="molecule type" value="Genomic_DNA"/>
</dbReference>
<dbReference type="Gene3D" id="3.30.1120.10">
    <property type="match status" value="1"/>
</dbReference>
<dbReference type="Proteomes" id="UP000179023">
    <property type="component" value="Unassembled WGS sequence"/>
</dbReference>
<dbReference type="STRING" id="1802270.A3C07_00830"/>
<evidence type="ECO:0000313" key="2">
    <source>
        <dbReference type="EMBL" id="OHA00935.1"/>
    </source>
</evidence>
<accession>A0A1G2KNE0</accession>
<dbReference type="SUPFAM" id="SSF53649">
    <property type="entry name" value="Alkaline phosphatase-like"/>
    <property type="match status" value="1"/>
</dbReference>
<dbReference type="InterPro" id="IPR052701">
    <property type="entry name" value="GAG_Ulvan_Degrading_Sulfatases"/>
</dbReference>
<sequence length="429" mass="49209">MEKNNYSIILIGIDTLRADHLGCYGYNRPTSPAIDELAGAGMLFKNCFSQAPITAPSFMSIMTSRYPTYHGITSNIGGTGRDGRMYVLDRTIPTLAEILKQHGYRTGAFTDGGNICGKLGFEKGFDYYSENHNSRGEVEQIPTGEIFYWLEEYSKENFFLFLHTYVVHSPWRTPGPHRKLFLKNSKYCLEDPPTREELIKKGITLTHYQYFLSQINHENPQHLYHWQALYDGAINYVDDFIAKLLEKLSALKLSGRTIVVFTSDHGEEFLDHGVLSHRQLYNELLHVPLIIKAPHFEKPAAINHIVRSIDIFPTILELLRIKTKTPIHGTSVLTTLKKNLHLPAIADAEAYGYAIQNIKYKYIYPRYKNSKVRTDELYDIERDPAEKNNIALEKLDLVEEMAAQFNAELHERVSLPHPRRKIIYLGISS</sequence>
<dbReference type="InterPro" id="IPR017850">
    <property type="entry name" value="Alkaline_phosphatase_core_sf"/>
</dbReference>
<feature type="domain" description="Sulfatase N-terminal" evidence="1">
    <location>
        <begin position="8"/>
        <end position="319"/>
    </location>
</feature>
<dbReference type="PANTHER" id="PTHR43751:SF3">
    <property type="entry name" value="SULFATASE N-TERMINAL DOMAIN-CONTAINING PROTEIN"/>
    <property type="match status" value="1"/>
</dbReference>
<organism evidence="2 3">
    <name type="scientific">Candidatus Sungbacteria bacterium RIFCSPHIGHO2_02_FULL_47_11</name>
    <dbReference type="NCBI Taxonomy" id="1802270"/>
    <lineage>
        <taxon>Bacteria</taxon>
        <taxon>Candidatus Sungiibacteriota</taxon>
    </lineage>
</organism>
<comment type="caution">
    <text evidence="2">The sequence shown here is derived from an EMBL/GenBank/DDBJ whole genome shotgun (WGS) entry which is preliminary data.</text>
</comment>
<gene>
    <name evidence="2" type="ORF">A3C07_00830</name>
</gene>
<dbReference type="CDD" id="cd16148">
    <property type="entry name" value="sulfatase_like"/>
    <property type="match status" value="1"/>
</dbReference>
<dbReference type="AlphaFoldDB" id="A0A1G2KNE0"/>
<dbReference type="InterPro" id="IPR000917">
    <property type="entry name" value="Sulfatase_N"/>
</dbReference>
<name>A0A1G2KNE0_9BACT</name>
<dbReference type="PANTHER" id="PTHR43751">
    <property type="entry name" value="SULFATASE"/>
    <property type="match status" value="1"/>
</dbReference>
<reference evidence="2 3" key="1">
    <citation type="journal article" date="2016" name="Nat. Commun.">
        <title>Thousands of microbial genomes shed light on interconnected biogeochemical processes in an aquifer system.</title>
        <authorList>
            <person name="Anantharaman K."/>
            <person name="Brown C.T."/>
            <person name="Hug L.A."/>
            <person name="Sharon I."/>
            <person name="Castelle C.J."/>
            <person name="Probst A.J."/>
            <person name="Thomas B.C."/>
            <person name="Singh A."/>
            <person name="Wilkins M.J."/>
            <person name="Karaoz U."/>
            <person name="Brodie E.L."/>
            <person name="Williams K.H."/>
            <person name="Hubbard S.S."/>
            <person name="Banfield J.F."/>
        </authorList>
    </citation>
    <scope>NUCLEOTIDE SEQUENCE [LARGE SCALE GENOMIC DNA]</scope>
</reference>
<dbReference type="Pfam" id="PF00884">
    <property type="entry name" value="Sulfatase"/>
    <property type="match status" value="1"/>
</dbReference>